<dbReference type="eggNOG" id="COG3210">
    <property type="taxonomic scope" value="Bacteria"/>
</dbReference>
<dbReference type="STRING" id="530564.Psta_1061"/>
<gene>
    <name evidence="1" type="ordered locus">Psta_1061</name>
</gene>
<organism evidence="1 2">
    <name type="scientific">Pirellula staleyi (strain ATCC 27377 / DSM 6068 / ICPB 4128)</name>
    <name type="common">Pirella staleyi</name>
    <dbReference type="NCBI Taxonomy" id="530564"/>
    <lineage>
        <taxon>Bacteria</taxon>
        <taxon>Pseudomonadati</taxon>
        <taxon>Planctomycetota</taxon>
        <taxon>Planctomycetia</taxon>
        <taxon>Pirellulales</taxon>
        <taxon>Pirellulaceae</taxon>
        <taxon>Pirellula</taxon>
    </lineage>
</organism>
<accession>D2R8C7</accession>
<protein>
    <submittedName>
        <fullName evidence="1">Uncharacterized protein</fullName>
    </submittedName>
</protein>
<dbReference type="AlphaFoldDB" id="D2R8C7"/>
<dbReference type="KEGG" id="psl:Psta_1061"/>
<name>D2R8C7_PIRSD</name>
<evidence type="ECO:0000313" key="2">
    <source>
        <dbReference type="Proteomes" id="UP000001887"/>
    </source>
</evidence>
<keyword evidence="2" id="KW-1185">Reference proteome</keyword>
<dbReference type="EMBL" id="CP001848">
    <property type="protein sequence ID" value="ADB15744.1"/>
    <property type="molecule type" value="Genomic_DNA"/>
</dbReference>
<sequence>MNLSELNEKLRRSALPPESYSLTGGLPAEAFCIEHTSDGVWQTYYSEWGLRSGLKTFATEEEACNEFLKMVAPYL</sequence>
<evidence type="ECO:0000313" key="1">
    <source>
        <dbReference type="EMBL" id="ADB15744.1"/>
    </source>
</evidence>
<proteinExistence type="predicted"/>
<dbReference type="Proteomes" id="UP000001887">
    <property type="component" value="Chromosome"/>
</dbReference>
<reference evidence="1 2" key="1">
    <citation type="journal article" date="2009" name="Stand. Genomic Sci.">
        <title>Complete genome sequence of Pirellula staleyi type strain (ATCC 27377).</title>
        <authorList>
            <person name="Clum A."/>
            <person name="Tindall B.J."/>
            <person name="Sikorski J."/>
            <person name="Ivanova N."/>
            <person name="Mavrommatis K."/>
            <person name="Lucas S."/>
            <person name="Glavina del Rio T."/>
            <person name="Nolan M."/>
            <person name="Chen F."/>
            <person name="Tice H."/>
            <person name="Pitluck S."/>
            <person name="Cheng J.F."/>
            <person name="Chertkov O."/>
            <person name="Brettin T."/>
            <person name="Han C."/>
            <person name="Detter J.C."/>
            <person name="Kuske C."/>
            <person name="Bruce D."/>
            <person name="Goodwin L."/>
            <person name="Ovchinikova G."/>
            <person name="Pati A."/>
            <person name="Mikhailova N."/>
            <person name="Chen A."/>
            <person name="Palaniappan K."/>
            <person name="Land M."/>
            <person name="Hauser L."/>
            <person name="Chang Y.J."/>
            <person name="Jeffries C.D."/>
            <person name="Chain P."/>
            <person name="Rohde M."/>
            <person name="Goker M."/>
            <person name="Bristow J."/>
            <person name="Eisen J.A."/>
            <person name="Markowitz V."/>
            <person name="Hugenholtz P."/>
            <person name="Kyrpides N.C."/>
            <person name="Klenk H.P."/>
            <person name="Lapidus A."/>
        </authorList>
    </citation>
    <scope>NUCLEOTIDE SEQUENCE [LARGE SCALE GENOMIC DNA]</scope>
    <source>
        <strain evidence="2">ATCC 27377 / DSM 6068 / ICPB 4128</strain>
    </source>
</reference>
<dbReference type="HOGENOM" id="CLU_188508_1_0_0"/>